<reference evidence="1" key="1">
    <citation type="journal article" date="2022" name="Int. J. Mol. Sci.">
        <title>Draft Genome of Tanacetum Coccineum: Genomic Comparison of Closely Related Tanacetum-Family Plants.</title>
        <authorList>
            <person name="Yamashiro T."/>
            <person name="Shiraishi A."/>
            <person name="Nakayama K."/>
            <person name="Satake H."/>
        </authorList>
    </citation>
    <scope>NUCLEOTIDE SEQUENCE</scope>
</reference>
<gene>
    <name evidence="1" type="ORF">Tco_0976210</name>
</gene>
<accession>A0ABQ5EGL8</accession>
<keyword evidence="2" id="KW-1185">Reference proteome</keyword>
<organism evidence="1 2">
    <name type="scientific">Tanacetum coccineum</name>
    <dbReference type="NCBI Taxonomy" id="301880"/>
    <lineage>
        <taxon>Eukaryota</taxon>
        <taxon>Viridiplantae</taxon>
        <taxon>Streptophyta</taxon>
        <taxon>Embryophyta</taxon>
        <taxon>Tracheophyta</taxon>
        <taxon>Spermatophyta</taxon>
        <taxon>Magnoliopsida</taxon>
        <taxon>eudicotyledons</taxon>
        <taxon>Gunneridae</taxon>
        <taxon>Pentapetalae</taxon>
        <taxon>asterids</taxon>
        <taxon>campanulids</taxon>
        <taxon>Asterales</taxon>
        <taxon>Asteraceae</taxon>
        <taxon>Asteroideae</taxon>
        <taxon>Anthemideae</taxon>
        <taxon>Anthemidinae</taxon>
        <taxon>Tanacetum</taxon>
    </lineage>
</organism>
<sequence>MDDPNITMEEYIELEAKKAHSRAFPAIIYKDALAPDHEVSSEPTVTPYQDDKIDFDFKISFDESDDEDYIVSYDKNLFSYKLTFVNDLKPDSNNDQVEINISFMEISIEPSDSVLN</sequence>
<name>A0ABQ5EGL8_9ASTR</name>
<reference evidence="1" key="2">
    <citation type="submission" date="2022-01" db="EMBL/GenBank/DDBJ databases">
        <authorList>
            <person name="Yamashiro T."/>
            <person name="Shiraishi A."/>
            <person name="Satake H."/>
            <person name="Nakayama K."/>
        </authorList>
    </citation>
    <scope>NUCLEOTIDE SEQUENCE</scope>
</reference>
<evidence type="ECO:0000313" key="1">
    <source>
        <dbReference type="EMBL" id="GJT50053.1"/>
    </source>
</evidence>
<evidence type="ECO:0000313" key="2">
    <source>
        <dbReference type="Proteomes" id="UP001151760"/>
    </source>
</evidence>
<dbReference type="EMBL" id="BQNB010016289">
    <property type="protein sequence ID" value="GJT50053.1"/>
    <property type="molecule type" value="Genomic_DNA"/>
</dbReference>
<dbReference type="Proteomes" id="UP001151760">
    <property type="component" value="Unassembled WGS sequence"/>
</dbReference>
<comment type="caution">
    <text evidence="1">The sequence shown here is derived from an EMBL/GenBank/DDBJ whole genome shotgun (WGS) entry which is preliminary data.</text>
</comment>
<proteinExistence type="predicted"/>
<protein>
    <submittedName>
        <fullName evidence="1">Uncharacterized protein</fullName>
    </submittedName>
</protein>